<dbReference type="AlphaFoldDB" id="A0A3B6V7M8"/>
<sequence length="403" mass="45346">MNKKIPFSPPDITDSEIDAVVNVLKSGWITTGPVNKEFEEELCKYIDVKRVKLLSSATSAMELALKIFGVGEGDEVIVPAYTYASTANVVVHLGAKVVFIDAKEDDFNIDLERLEKAITNKTKAVIAVDIGGMPCDYDAIIKILESKKELFNASENKYQKELKRPLFLLDAAHSIGAIYKGKRTGSQADMSSFSFHAVKNITTSEGGALSFNDIGNINADDIYKEISVLSLHGQNKSAFDKNKGGKGAWRYNIELAGYKCNMSDLHAAIGLSQLRRYDSMLNHRKKIVSIYNDILSKNSRIILPNFKNNETESSYHLYLMRVKDFEEDDRDLLIDKMSEFGITLNVHYLPLPAHKAYIDLGYNIDDYKNAFNLYKNQITLPLYSTLKEEDAEYIALNIIKYLD</sequence>
<dbReference type="GO" id="GO:0008483">
    <property type="term" value="F:transaminase activity"/>
    <property type="evidence" value="ECO:0007669"/>
    <property type="project" value="TreeGrafter"/>
</dbReference>
<evidence type="ECO:0000313" key="6">
    <source>
        <dbReference type="Proteomes" id="UP000001803"/>
    </source>
</evidence>
<evidence type="ECO:0000313" key="5">
    <source>
        <dbReference type="EMBL" id="ACN82536.1"/>
    </source>
</evidence>
<dbReference type="EMBL" id="CP001357">
    <property type="protein sequence ID" value="ACN82536.1"/>
    <property type="molecule type" value="Genomic_DNA"/>
</dbReference>
<dbReference type="SUPFAM" id="SSF53383">
    <property type="entry name" value="PLP-dependent transferases"/>
    <property type="match status" value="1"/>
</dbReference>
<comment type="similarity">
    <text evidence="1 4">Belongs to the DegT/DnrJ/EryC1 family.</text>
</comment>
<organism evidence="5 6">
    <name type="scientific">Brachyspira hyodysenteriae (strain ATCC 49526 / WA1)</name>
    <dbReference type="NCBI Taxonomy" id="565034"/>
    <lineage>
        <taxon>Bacteria</taxon>
        <taxon>Pseudomonadati</taxon>
        <taxon>Spirochaetota</taxon>
        <taxon>Spirochaetia</taxon>
        <taxon>Brachyspirales</taxon>
        <taxon>Brachyspiraceae</taxon>
        <taxon>Brachyspira</taxon>
    </lineage>
</organism>
<dbReference type="PIRSF" id="PIRSF000390">
    <property type="entry name" value="PLP_StrS"/>
    <property type="match status" value="1"/>
</dbReference>
<feature type="modified residue" description="N6-(pyridoxal phosphate)lysine" evidence="3">
    <location>
        <position position="199"/>
    </location>
</feature>
<dbReference type="InterPro" id="IPR015422">
    <property type="entry name" value="PyrdxlP-dep_Trfase_small"/>
</dbReference>
<dbReference type="RefSeq" id="WP_012669589.1">
    <property type="nucleotide sequence ID" value="NC_012225.1"/>
</dbReference>
<feature type="active site" description="Proton acceptor" evidence="2">
    <location>
        <position position="199"/>
    </location>
</feature>
<proteinExistence type="inferred from homology"/>
<name>A0A3B6V7M8_BRAHW</name>
<dbReference type="STRING" id="565034.BHWA1_00033"/>
<keyword evidence="6" id="KW-1185">Reference proteome</keyword>
<evidence type="ECO:0000256" key="3">
    <source>
        <dbReference type="PIRSR" id="PIRSR000390-2"/>
    </source>
</evidence>
<dbReference type="Pfam" id="PF01041">
    <property type="entry name" value="DegT_DnrJ_EryC1"/>
    <property type="match status" value="1"/>
</dbReference>
<dbReference type="Proteomes" id="UP000001803">
    <property type="component" value="Chromosome"/>
</dbReference>
<gene>
    <name evidence="5" type="primary">spsC</name>
    <name evidence="5" type="ordered locus">BHWA1_00033</name>
</gene>
<dbReference type="Gene3D" id="3.90.1150.10">
    <property type="entry name" value="Aspartate Aminotransferase, domain 1"/>
    <property type="match status" value="1"/>
</dbReference>
<dbReference type="GO" id="GO:0030170">
    <property type="term" value="F:pyridoxal phosphate binding"/>
    <property type="evidence" value="ECO:0007669"/>
    <property type="project" value="TreeGrafter"/>
</dbReference>
<accession>A0A3B6V7M8</accession>
<dbReference type="InterPro" id="IPR015424">
    <property type="entry name" value="PyrdxlP-dep_Trfase"/>
</dbReference>
<protein>
    <submittedName>
        <fullName evidence="5">Spore coat polysaccharide biosynthesis protein spsC</fullName>
    </submittedName>
</protein>
<evidence type="ECO:0000256" key="4">
    <source>
        <dbReference type="RuleBase" id="RU004508"/>
    </source>
</evidence>
<dbReference type="InterPro" id="IPR000653">
    <property type="entry name" value="DegT/StrS_aminotransferase"/>
</dbReference>
<dbReference type="CDD" id="cd00616">
    <property type="entry name" value="AHBA_syn"/>
    <property type="match status" value="1"/>
</dbReference>
<dbReference type="KEGG" id="bhy:BHWA1_00033"/>
<dbReference type="PANTHER" id="PTHR30244:SF34">
    <property type="entry name" value="DTDP-4-AMINO-4,6-DIDEOXYGALACTOSE TRANSAMINASE"/>
    <property type="match status" value="1"/>
</dbReference>
<dbReference type="InterPro" id="IPR015421">
    <property type="entry name" value="PyrdxlP-dep_Trfase_major"/>
</dbReference>
<reference evidence="5 6" key="1">
    <citation type="journal article" date="2009" name="PLoS ONE">
        <title>Genome sequence of the pathogenic intestinal spirochete Brachyspira hyodysenteriae reveals adaptations to its lifestyle in the porcine large intestine.</title>
        <authorList>
            <person name="Bellgard M.I."/>
            <person name="Wanchanthuek P."/>
            <person name="La T."/>
            <person name="Ryan K."/>
            <person name="Moolhuijzen P."/>
            <person name="Albertyn Z."/>
            <person name="Shaban B."/>
            <person name="Motro Y."/>
            <person name="Dunn D.S."/>
            <person name="Schibeci D."/>
            <person name="Hunter A."/>
            <person name="Barrero R."/>
            <person name="Phillips N.D."/>
            <person name="Hampson D.J."/>
        </authorList>
    </citation>
    <scope>NUCLEOTIDE SEQUENCE [LARGE SCALE GENOMIC DNA]</scope>
    <source>
        <strain evidence="6">ATCC 49526 / WA1</strain>
    </source>
</reference>
<evidence type="ECO:0000256" key="2">
    <source>
        <dbReference type="PIRSR" id="PIRSR000390-1"/>
    </source>
</evidence>
<evidence type="ECO:0000256" key="1">
    <source>
        <dbReference type="ARBA" id="ARBA00037999"/>
    </source>
</evidence>
<dbReference type="GO" id="GO:0000271">
    <property type="term" value="P:polysaccharide biosynthetic process"/>
    <property type="evidence" value="ECO:0007669"/>
    <property type="project" value="TreeGrafter"/>
</dbReference>
<dbReference type="Gene3D" id="3.40.640.10">
    <property type="entry name" value="Type I PLP-dependent aspartate aminotransferase-like (Major domain)"/>
    <property type="match status" value="1"/>
</dbReference>
<dbReference type="PANTHER" id="PTHR30244">
    <property type="entry name" value="TRANSAMINASE"/>
    <property type="match status" value="1"/>
</dbReference>
<keyword evidence="3 4" id="KW-0663">Pyridoxal phosphate</keyword>